<dbReference type="AlphaFoldDB" id="A0A9N9R6Q1"/>
<dbReference type="EMBL" id="OU893354">
    <property type="protein sequence ID" value="CAG9790608.1"/>
    <property type="molecule type" value="Genomic_DNA"/>
</dbReference>
<proteinExistence type="predicted"/>
<evidence type="ECO:0000313" key="2">
    <source>
        <dbReference type="EMBL" id="CAG9790608.1"/>
    </source>
</evidence>
<dbReference type="Proteomes" id="UP001153714">
    <property type="component" value="Chromosome 23"/>
</dbReference>
<feature type="compositionally biased region" description="Basic and acidic residues" evidence="1">
    <location>
        <begin position="1"/>
        <end position="42"/>
    </location>
</feature>
<evidence type="ECO:0000313" key="3">
    <source>
        <dbReference type="Proteomes" id="UP001153714"/>
    </source>
</evidence>
<gene>
    <name evidence="2" type="ORF">DIATSA_LOCUS8273</name>
</gene>
<feature type="compositionally biased region" description="Basic residues" evidence="1">
    <location>
        <begin position="249"/>
        <end position="260"/>
    </location>
</feature>
<evidence type="ECO:0000256" key="1">
    <source>
        <dbReference type="SAM" id="MobiDB-lite"/>
    </source>
</evidence>
<reference evidence="2" key="2">
    <citation type="submission" date="2022-10" db="EMBL/GenBank/DDBJ databases">
        <authorList>
            <consortium name="ENA_rothamsted_submissions"/>
            <consortium name="culmorum"/>
            <person name="King R."/>
        </authorList>
    </citation>
    <scope>NUCLEOTIDE SEQUENCE</scope>
</reference>
<feature type="region of interest" description="Disordered" evidence="1">
    <location>
        <begin position="149"/>
        <end position="175"/>
    </location>
</feature>
<reference evidence="2" key="1">
    <citation type="submission" date="2021-12" db="EMBL/GenBank/DDBJ databases">
        <authorList>
            <person name="King R."/>
        </authorList>
    </citation>
    <scope>NUCLEOTIDE SEQUENCE</scope>
</reference>
<dbReference type="OrthoDB" id="6922652at2759"/>
<feature type="compositionally biased region" description="Basic and acidic residues" evidence="1">
    <location>
        <begin position="157"/>
        <end position="175"/>
    </location>
</feature>
<feature type="region of interest" description="Disordered" evidence="1">
    <location>
        <begin position="241"/>
        <end position="277"/>
    </location>
</feature>
<feature type="region of interest" description="Disordered" evidence="1">
    <location>
        <begin position="1"/>
        <end position="58"/>
    </location>
</feature>
<name>A0A9N9R6Q1_9NEOP</name>
<organism evidence="2 3">
    <name type="scientific">Diatraea saccharalis</name>
    <name type="common">sugarcane borer</name>
    <dbReference type="NCBI Taxonomy" id="40085"/>
    <lineage>
        <taxon>Eukaryota</taxon>
        <taxon>Metazoa</taxon>
        <taxon>Ecdysozoa</taxon>
        <taxon>Arthropoda</taxon>
        <taxon>Hexapoda</taxon>
        <taxon>Insecta</taxon>
        <taxon>Pterygota</taxon>
        <taxon>Neoptera</taxon>
        <taxon>Endopterygota</taxon>
        <taxon>Lepidoptera</taxon>
        <taxon>Glossata</taxon>
        <taxon>Ditrysia</taxon>
        <taxon>Pyraloidea</taxon>
        <taxon>Crambidae</taxon>
        <taxon>Crambinae</taxon>
        <taxon>Diatraea</taxon>
    </lineage>
</organism>
<sequence>MDKRNLKKPELSEKKTDKKDRGDLKKVNERIVKNNTDNDSKVKIIQPDGGDNLKAKGDKRAYAARRAVEINKTEERSDTVKKKDIEIAHNRNLELEERRKIRERNLKKNPNISVTNDVAKKETVNVRKDPIKIVNVGKSNLEAYKIDRSVKKPSVPPKDKPDVTHTSKDSFDKDIPQRRPVIKTITSKNDATKIYKAVTFVDRNKQKPTAIQVKLPEYKTSKTSNASAAIKKVSKESILQREVTSKPLPPKKTRKKTKLKRLAESPESLVRGGSPPTEVAKWAPSSINKHTRPYYEAWVSTTLAAISKASKKDKLFLEKQHILETFQRALARRPETPDLIHENFNDERYTGRIKVRQR</sequence>
<keyword evidence="3" id="KW-1185">Reference proteome</keyword>
<protein>
    <submittedName>
        <fullName evidence="2">Uncharacterized protein</fullName>
    </submittedName>
</protein>
<accession>A0A9N9R6Q1</accession>